<reference evidence="1 2" key="1">
    <citation type="journal article" date="2013" name="Genome Biol.">
        <title>The genome sequence of the most widely cultivated cacao type and its use to identify candidate genes regulating pod color.</title>
        <authorList>
            <person name="Motamayor J.C."/>
            <person name="Mockaitis K."/>
            <person name="Schmutz J."/>
            <person name="Haiminen N."/>
            <person name="Iii D.L."/>
            <person name="Cornejo O."/>
            <person name="Findley S.D."/>
            <person name="Zheng P."/>
            <person name="Utro F."/>
            <person name="Royaert S."/>
            <person name="Saski C."/>
            <person name="Jenkins J."/>
            <person name="Podicheti R."/>
            <person name="Zhao M."/>
            <person name="Scheffler B.E."/>
            <person name="Stack J.C."/>
            <person name="Feltus F.A."/>
            <person name="Mustiga G.M."/>
            <person name="Amores F."/>
            <person name="Phillips W."/>
            <person name="Marelli J.P."/>
            <person name="May G.D."/>
            <person name="Shapiro H."/>
            <person name="Ma J."/>
            <person name="Bustamante C.D."/>
            <person name="Schnell R.J."/>
            <person name="Main D."/>
            <person name="Gilbert D."/>
            <person name="Parida L."/>
            <person name="Kuhn D.N."/>
        </authorList>
    </citation>
    <scope>NUCLEOTIDE SEQUENCE [LARGE SCALE GENOMIC DNA]</scope>
    <source>
        <strain evidence="2">cv. Matina 1-6</strain>
    </source>
</reference>
<dbReference type="Gramene" id="EOY22768">
    <property type="protein sequence ID" value="EOY22768"/>
    <property type="gene ID" value="TCM_014840"/>
</dbReference>
<dbReference type="InParanoid" id="A0A061G079"/>
<evidence type="ECO:0000313" key="1">
    <source>
        <dbReference type="EMBL" id="EOY22768.1"/>
    </source>
</evidence>
<accession>A0A061G079</accession>
<keyword evidence="2" id="KW-1185">Reference proteome</keyword>
<evidence type="ECO:0000313" key="2">
    <source>
        <dbReference type="Proteomes" id="UP000026915"/>
    </source>
</evidence>
<dbReference type="Proteomes" id="UP000026915">
    <property type="component" value="Chromosome 3"/>
</dbReference>
<dbReference type="HOGENOM" id="CLU_2376994_0_0_1"/>
<organism evidence="1 2">
    <name type="scientific">Theobroma cacao</name>
    <name type="common">Cacao</name>
    <name type="synonym">Cocoa</name>
    <dbReference type="NCBI Taxonomy" id="3641"/>
    <lineage>
        <taxon>Eukaryota</taxon>
        <taxon>Viridiplantae</taxon>
        <taxon>Streptophyta</taxon>
        <taxon>Embryophyta</taxon>
        <taxon>Tracheophyta</taxon>
        <taxon>Spermatophyta</taxon>
        <taxon>Magnoliopsida</taxon>
        <taxon>eudicotyledons</taxon>
        <taxon>Gunneridae</taxon>
        <taxon>Pentapetalae</taxon>
        <taxon>rosids</taxon>
        <taxon>malvids</taxon>
        <taxon>Malvales</taxon>
        <taxon>Malvaceae</taxon>
        <taxon>Byttnerioideae</taxon>
        <taxon>Theobroma</taxon>
    </lineage>
</organism>
<dbReference type="EMBL" id="CM001881">
    <property type="protein sequence ID" value="EOY22768.1"/>
    <property type="molecule type" value="Genomic_DNA"/>
</dbReference>
<protein>
    <submittedName>
        <fullName evidence="1">Uncharacterized protein</fullName>
    </submittedName>
</protein>
<name>A0A061G079_THECC</name>
<proteinExistence type="predicted"/>
<gene>
    <name evidence="1" type="ORF">TCM_014840</name>
</gene>
<dbReference type="AlphaFoldDB" id="A0A061G079"/>
<sequence>MNYDSMESVLTSKALRMLYYCRTKLMSETKLFKVHFDELVYSDEQAIDGKSNNRQCRCLQFCNVKYNEMLVGKNIHGSKVITLHINIKGMVDSFT</sequence>